<dbReference type="RefSeq" id="XP_071911364.1">
    <property type="nucleotide sequence ID" value="XM_072055263.1"/>
</dbReference>
<dbReference type="GO" id="GO:0009908">
    <property type="term" value="P:flower development"/>
    <property type="evidence" value="ECO:0007669"/>
    <property type="project" value="UniProtKB-KW"/>
</dbReference>
<evidence type="ECO:0000313" key="11">
    <source>
        <dbReference type="RefSeq" id="XP_027069402.1"/>
    </source>
</evidence>
<evidence type="ECO:0000313" key="13">
    <source>
        <dbReference type="RefSeq" id="XP_071911364.1"/>
    </source>
</evidence>
<comment type="similarity">
    <text evidence="1">Belongs to the FLX family.</text>
</comment>
<evidence type="ECO:0000256" key="6">
    <source>
        <dbReference type="SAM" id="Coils"/>
    </source>
</evidence>
<evidence type="ECO:0000256" key="5">
    <source>
        <dbReference type="ARBA" id="ARBA00023089"/>
    </source>
</evidence>
<sequence length="314" mass="34204">MTSRKHIPSAHEGRSVPGPAFIHHGALPAGHRPMEPLPPPELLDSRLAVQAAEIEQLAVDNHRLAASHGALRQDLVAAQQEMQKLADHIRSMQTESDIQIRVLLEKIAKMEVDIRAGESVKKDLQQAHSEARSLALARKELTAQIQKASQELEKARADVKKLPEMNTELDSLRKEHQRLRMTFEYEKGLNIAKVEKMRIMEKEMVGMHGELERLRAEVFSVEKRAHAPYTYGGPNINPHTFYPPAVHGSGGYVDNYGRPAVPMGAGPISPGMIPYGGSITAGAPDGVGAVAGAVTGAAGNPSWTGTYDASHARR</sequence>
<feature type="coiled-coil region" evidence="6">
    <location>
        <begin position="124"/>
        <end position="217"/>
    </location>
</feature>
<evidence type="ECO:0000313" key="8">
    <source>
        <dbReference type="Proteomes" id="UP001652660"/>
    </source>
</evidence>
<evidence type="ECO:0000256" key="2">
    <source>
        <dbReference type="ARBA" id="ARBA00022473"/>
    </source>
</evidence>
<evidence type="ECO:0000313" key="10">
    <source>
        <dbReference type="RefSeq" id="XP_027069401.1"/>
    </source>
</evidence>
<dbReference type="Proteomes" id="UP001652660">
    <property type="component" value="Chromosome 6e"/>
</dbReference>
<dbReference type="GeneID" id="113694738"/>
<keyword evidence="4 6" id="KW-0175">Coiled coil</keyword>
<reference evidence="9 10" key="2">
    <citation type="submission" date="2025-04" db="UniProtKB">
        <authorList>
            <consortium name="RefSeq"/>
        </authorList>
    </citation>
    <scope>IDENTIFICATION</scope>
    <source>
        <tissue evidence="9 10">Leaves</tissue>
    </source>
</reference>
<dbReference type="PANTHER" id="PTHR33405">
    <property type="entry name" value="PROTEIN FLX-LIKE 2"/>
    <property type="match status" value="1"/>
</dbReference>
<dbReference type="PANTHER" id="PTHR33405:SF18">
    <property type="entry name" value="PROTEIN FLX-LIKE 4"/>
    <property type="match status" value="1"/>
</dbReference>
<dbReference type="OrthoDB" id="1899348at2759"/>
<evidence type="ECO:0000313" key="12">
    <source>
        <dbReference type="RefSeq" id="XP_027069403.1"/>
    </source>
</evidence>
<keyword evidence="5" id="KW-0287">Flowering</keyword>
<organism evidence="8 12">
    <name type="scientific">Coffea arabica</name>
    <name type="common">Arabian coffee</name>
    <dbReference type="NCBI Taxonomy" id="13443"/>
    <lineage>
        <taxon>Eukaryota</taxon>
        <taxon>Viridiplantae</taxon>
        <taxon>Streptophyta</taxon>
        <taxon>Embryophyta</taxon>
        <taxon>Tracheophyta</taxon>
        <taxon>Spermatophyta</taxon>
        <taxon>Magnoliopsida</taxon>
        <taxon>eudicotyledons</taxon>
        <taxon>Gunneridae</taxon>
        <taxon>Pentapetalae</taxon>
        <taxon>asterids</taxon>
        <taxon>lamiids</taxon>
        <taxon>Gentianales</taxon>
        <taxon>Rubiaceae</taxon>
        <taxon>Ixoroideae</taxon>
        <taxon>Gardenieae complex</taxon>
        <taxon>Bertiereae - Coffeeae clade</taxon>
        <taxon>Coffeeae</taxon>
        <taxon>Coffea</taxon>
    </lineage>
</organism>
<keyword evidence="3" id="KW-0221">Differentiation</keyword>
<evidence type="ECO:0000256" key="1">
    <source>
        <dbReference type="ARBA" id="ARBA00005405"/>
    </source>
</evidence>
<dbReference type="AlphaFoldDB" id="A0A6P6SMZ4"/>
<evidence type="ECO:0000256" key="3">
    <source>
        <dbReference type="ARBA" id="ARBA00022782"/>
    </source>
</evidence>
<feature type="region of interest" description="Disordered" evidence="7">
    <location>
        <begin position="1"/>
        <end position="38"/>
    </location>
</feature>
<proteinExistence type="inferred from homology"/>
<dbReference type="RefSeq" id="XP_027069400.1">
    <property type="nucleotide sequence ID" value="XM_027213599.1"/>
</dbReference>
<dbReference type="RefSeq" id="XP_027069403.1">
    <property type="nucleotide sequence ID" value="XM_027213602.1"/>
</dbReference>
<keyword evidence="8" id="KW-1185">Reference proteome</keyword>
<gene>
    <name evidence="9 10 11 12 13" type="primary">LOC113694738</name>
</gene>
<evidence type="ECO:0000313" key="9">
    <source>
        <dbReference type="RefSeq" id="XP_027069400.1"/>
    </source>
</evidence>
<keyword evidence="2" id="KW-0217">Developmental protein</keyword>
<dbReference type="RefSeq" id="XP_027069402.1">
    <property type="nucleotide sequence ID" value="XM_027213601.1"/>
</dbReference>
<evidence type="ECO:0000256" key="7">
    <source>
        <dbReference type="SAM" id="MobiDB-lite"/>
    </source>
</evidence>
<name>A0A6P6SMZ4_COFAR</name>
<accession>A0A6P6SMZ4</accession>
<dbReference type="RefSeq" id="XP_027069401.1">
    <property type="nucleotide sequence ID" value="XM_027213600.1"/>
</dbReference>
<reference evidence="8" key="1">
    <citation type="journal article" date="2025" name="Foods">
        <title>Unveiling the Microbial Signatures of Arabica Coffee Cherries: Insights into Ripeness Specific Diversity, Functional Traits, and Implications for Quality and Safety.</title>
        <authorList>
            <consortium name="RefSeq"/>
            <person name="Tenea G.N."/>
            <person name="Cifuentes V."/>
            <person name="Reyes P."/>
            <person name="Cevallos-Vallejos M."/>
        </authorList>
    </citation>
    <scope>NUCLEOTIDE SEQUENCE [LARGE SCALE GENOMIC DNA]</scope>
</reference>
<evidence type="ECO:0000256" key="4">
    <source>
        <dbReference type="ARBA" id="ARBA00023054"/>
    </source>
</evidence>
<dbReference type="GO" id="GO:0030154">
    <property type="term" value="P:cell differentiation"/>
    <property type="evidence" value="ECO:0007669"/>
    <property type="project" value="UniProtKB-KW"/>
</dbReference>
<dbReference type="InterPro" id="IPR040353">
    <property type="entry name" value="FLX/FLX-like"/>
</dbReference>
<protein>
    <submittedName>
        <fullName evidence="9 10">Protein FLX-like 4</fullName>
    </submittedName>
</protein>